<organism evidence="2 3">
    <name type="scientific">Colletotrichum navitas</name>
    <dbReference type="NCBI Taxonomy" id="681940"/>
    <lineage>
        <taxon>Eukaryota</taxon>
        <taxon>Fungi</taxon>
        <taxon>Dikarya</taxon>
        <taxon>Ascomycota</taxon>
        <taxon>Pezizomycotina</taxon>
        <taxon>Sordariomycetes</taxon>
        <taxon>Hypocreomycetidae</taxon>
        <taxon>Glomerellales</taxon>
        <taxon>Glomerellaceae</taxon>
        <taxon>Colletotrichum</taxon>
        <taxon>Colletotrichum graminicola species complex</taxon>
    </lineage>
</organism>
<protein>
    <submittedName>
        <fullName evidence="2">Uncharacterized protein</fullName>
    </submittedName>
</protein>
<feature type="transmembrane region" description="Helical" evidence="1">
    <location>
        <begin position="104"/>
        <end position="126"/>
    </location>
</feature>
<keyword evidence="1" id="KW-1133">Transmembrane helix</keyword>
<reference evidence="2" key="1">
    <citation type="submission" date="2021-06" db="EMBL/GenBank/DDBJ databases">
        <title>Comparative genomics, transcriptomics and evolutionary studies reveal genomic signatures of adaptation to plant cell wall in hemibiotrophic fungi.</title>
        <authorList>
            <consortium name="DOE Joint Genome Institute"/>
            <person name="Baroncelli R."/>
            <person name="Diaz J.F."/>
            <person name="Benocci T."/>
            <person name="Peng M."/>
            <person name="Battaglia E."/>
            <person name="Haridas S."/>
            <person name="Andreopoulos W."/>
            <person name="Labutti K."/>
            <person name="Pangilinan J."/>
            <person name="Floch G.L."/>
            <person name="Makela M.R."/>
            <person name="Henrissat B."/>
            <person name="Grigoriev I.V."/>
            <person name="Crouch J.A."/>
            <person name="De Vries R.P."/>
            <person name="Sukno S.A."/>
            <person name="Thon M.R."/>
        </authorList>
    </citation>
    <scope>NUCLEOTIDE SEQUENCE</scope>
    <source>
        <strain evidence="2">CBS 125086</strain>
    </source>
</reference>
<keyword evidence="1" id="KW-0812">Transmembrane</keyword>
<feature type="transmembrane region" description="Helical" evidence="1">
    <location>
        <begin position="6"/>
        <end position="27"/>
    </location>
</feature>
<sequence length="135" mass="14742">MPSHLSILITPLFVGSWPLVVNFLFLFRFGRWMARKPAFPCDQHLSRNCHFHCDSHNHNTAILLRPAFSSPPTRSTSVPTSATTGDGSSCQLPSCSAFQRSQTLGGALVSAFHTVSTLSLLLLPVLGRLDLSKHA</sequence>
<dbReference type="AlphaFoldDB" id="A0AAD8V7C4"/>
<accession>A0AAD8V7C4</accession>
<keyword evidence="3" id="KW-1185">Reference proteome</keyword>
<comment type="caution">
    <text evidence="2">The sequence shown here is derived from an EMBL/GenBank/DDBJ whole genome shotgun (WGS) entry which is preliminary data.</text>
</comment>
<evidence type="ECO:0000256" key="1">
    <source>
        <dbReference type="SAM" id="Phobius"/>
    </source>
</evidence>
<name>A0AAD8V7C4_9PEZI</name>
<dbReference type="EMBL" id="JAHLJV010000019">
    <property type="protein sequence ID" value="KAK1594531.1"/>
    <property type="molecule type" value="Genomic_DNA"/>
</dbReference>
<proteinExistence type="predicted"/>
<keyword evidence="1" id="KW-0472">Membrane</keyword>
<evidence type="ECO:0000313" key="3">
    <source>
        <dbReference type="Proteomes" id="UP001230504"/>
    </source>
</evidence>
<gene>
    <name evidence="2" type="ORF">LY79DRAFT_131580</name>
</gene>
<evidence type="ECO:0000313" key="2">
    <source>
        <dbReference type="EMBL" id="KAK1594531.1"/>
    </source>
</evidence>
<dbReference type="RefSeq" id="XP_060415693.1">
    <property type="nucleotide sequence ID" value="XM_060550864.1"/>
</dbReference>
<dbReference type="GeneID" id="85435104"/>
<dbReference type="Proteomes" id="UP001230504">
    <property type="component" value="Unassembled WGS sequence"/>
</dbReference>